<sequence length="185" mass="19401">MLLTGVLIGAVVGTLLASTACWYLLRSRERSYPPITHPPDSGGTSDTALLQADATTDRLPLADTVVVQLADDLLNAAFSVDSPELRRRLLSAIRSLRVEIVRPEEDDPLVPSLHVGDHTIPTADPARHGAVAGVLMPGLRAESGAVIRPAKVQVYVFGAGEPDASARDLQAGDFGRLTAPPGSPG</sequence>
<feature type="transmembrane region" description="Helical" evidence="1">
    <location>
        <begin position="6"/>
        <end position="25"/>
    </location>
</feature>
<accession>A0A2T0M4W8</accession>
<reference evidence="2 3" key="1">
    <citation type="submission" date="2018-03" db="EMBL/GenBank/DDBJ databases">
        <title>Genomic Encyclopedia of Type Strains, Phase III (KMG-III): the genomes of soil and plant-associated and newly described type strains.</title>
        <authorList>
            <person name="Whitman W."/>
        </authorList>
    </citation>
    <scope>NUCLEOTIDE SEQUENCE [LARGE SCALE GENOMIC DNA]</scope>
    <source>
        <strain evidence="2 3">CGMCC 4.7104</strain>
    </source>
</reference>
<dbReference type="AlphaFoldDB" id="A0A2T0M4W8"/>
<dbReference type="RefSeq" id="WP_106251802.1">
    <property type="nucleotide sequence ID" value="NZ_PVNG01000032.1"/>
</dbReference>
<comment type="caution">
    <text evidence="2">The sequence shown here is derived from an EMBL/GenBank/DDBJ whole genome shotgun (WGS) entry which is preliminary data.</text>
</comment>
<evidence type="ECO:0000256" key="1">
    <source>
        <dbReference type="SAM" id="Phobius"/>
    </source>
</evidence>
<evidence type="ECO:0000313" key="2">
    <source>
        <dbReference type="EMBL" id="PRX52258.1"/>
    </source>
</evidence>
<evidence type="ECO:0000313" key="3">
    <source>
        <dbReference type="Proteomes" id="UP000238312"/>
    </source>
</evidence>
<proteinExistence type="predicted"/>
<dbReference type="Proteomes" id="UP000238312">
    <property type="component" value="Unassembled WGS sequence"/>
</dbReference>
<name>A0A2T0M4W8_9ACTN</name>
<keyword evidence="3" id="KW-1185">Reference proteome</keyword>
<gene>
    <name evidence="2" type="ORF">B0I32_1328</name>
</gene>
<keyword evidence="1" id="KW-1133">Transmembrane helix</keyword>
<keyword evidence="1" id="KW-0472">Membrane</keyword>
<keyword evidence="1" id="KW-0812">Transmembrane</keyword>
<protein>
    <submittedName>
        <fullName evidence="2">Uncharacterized protein</fullName>
    </submittedName>
</protein>
<organism evidence="2 3">
    <name type="scientific">Nonomuraea fuscirosea</name>
    <dbReference type="NCBI Taxonomy" id="1291556"/>
    <lineage>
        <taxon>Bacteria</taxon>
        <taxon>Bacillati</taxon>
        <taxon>Actinomycetota</taxon>
        <taxon>Actinomycetes</taxon>
        <taxon>Streptosporangiales</taxon>
        <taxon>Streptosporangiaceae</taxon>
        <taxon>Nonomuraea</taxon>
    </lineage>
</organism>
<dbReference type="EMBL" id="PVNG01000032">
    <property type="protein sequence ID" value="PRX52258.1"/>
    <property type="molecule type" value="Genomic_DNA"/>
</dbReference>